<accession>A0A919FUR6</accession>
<dbReference type="PIRSF" id="PIRSF017393">
    <property type="entry name" value="MTase_SAV2177"/>
    <property type="match status" value="1"/>
</dbReference>
<dbReference type="Gene3D" id="3.40.50.150">
    <property type="entry name" value="Vaccinia Virus protein VP39"/>
    <property type="match status" value="1"/>
</dbReference>
<protein>
    <recommendedName>
        <fullName evidence="3">S-adenosyl methyltransferase</fullName>
    </recommendedName>
</protein>
<reference evidence="1" key="1">
    <citation type="journal article" date="2014" name="Int. J. Syst. Evol. Microbiol.">
        <title>Complete genome sequence of Corynebacterium casei LMG S-19264T (=DSM 44701T), isolated from a smear-ripened cheese.</title>
        <authorList>
            <consortium name="US DOE Joint Genome Institute (JGI-PGF)"/>
            <person name="Walter F."/>
            <person name="Albersmeier A."/>
            <person name="Kalinowski J."/>
            <person name="Ruckert C."/>
        </authorList>
    </citation>
    <scope>NUCLEOTIDE SEQUENCE</scope>
    <source>
        <strain evidence="1">JCM 4646</strain>
    </source>
</reference>
<dbReference type="AlphaFoldDB" id="A0A919FUR6"/>
<dbReference type="Pfam" id="PF04672">
    <property type="entry name" value="Methyltransf_19"/>
    <property type="match status" value="1"/>
</dbReference>
<dbReference type="Proteomes" id="UP000617734">
    <property type="component" value="Unassembled WGS sequence"/>
</dbReference>
<name>A0A919FUR6_9ACTN</name>
<gene>
    <name evidence="1" type="ORF">GCM10018781_36030</name>
</gene>
<dbReference type="RefSeq" id="WP_190211865.1">
    <property type="nucleotide sequence ID" value="NZ_BNBO01000018.1"/>
</dbReference>
<organism evidence="1 2">
    <name type="scientific">Kitasatospora indigofera</name>
    <dbReference type="NCBI Taxonomy" id="67307"/>
    <lineage>
        <taxon>Bacteria</taxon>
        <taxon>Bacillati</taxon>
        <taxon>Actinomycetota</taxon>
        <taxon>Actinomycetes</taxon>
        <taxon>Kitasatosporales</taxon>
        <taxon>Streptomycetaceae</taxon>
        <taxon>Kitasatospora</taxon>
    </lineage>
</organism>
<dbReference type="InterPro" id="IPR006764">
    <property type="entry name" value="SAM_dep_MeTrfase_SAV2177_type"/>
</dbReference>
<dbReference type="EMBL" id="BNBO01000018">
    <property type="protein sequence ID" value="GHH72767.1"/>
    <property type="molecule type" value="Genomic_DNA"/>
</dbReference>
<dbReference type="GeneID" id="95354017"/>
<comment type="caution">
    <text evidence="1">The sequence shown here is derived from an EMBL/GenBank/DDBJ whole genome shotgun (WGS) entry which is preliminary data.</text>
</comment>
<evidence type="ECO:0000313" key="2">
    <source>
        <dbReference type="Proteomes" id="UP000617734"/>
    </source>
</evidence>
<evidence type="ECO:0008006" key="3">
    <source>
        <dbReference type="Google" id="ProtNLM"/>
    </source>
</evidence>
<dbReference type="InterPro" id="IPR029063">
    <property type="entry name" value="SAM-dependent_MTases_sf"/>
</dbReference>
<keyword evidence="2" id="KW-1185">Reference proteome</keyword>
<dbReference type="SUPFAM" id="SSF53335">
    <property type="entry name" value="S-adenosyl-L-methionine-dependent methyltransferases"/>
    <property type="match status" value="1"/>
</dbReference>
<evidence type="ECO:0000313" key="1">
    <source>
        <dbReference type="EMBL" id="GHH72767.1"/>
    </source>
</evidence>
<proteinExistence type="predicted"/>
<reference evidence="1" key="2">
    <citation type="submission" date="2020-09" db="EMBL/GenBank/DDBJ databases">
        <authorList>
            <person name="Sun Q."/>
            <person name="Ohkuma M."/>
        </authorList>
    </citation>
    <scope>NUCLEOTIDE SEQUENCE</scope>
    <source>
        <strain evidence="1">JCM 4646</strain>
    </source>
</reference>
<sequence>MTEEFDIPSLARAVDYLLGGAANGPADRTAAELACTAWPVGDLRAELRTARAALGRIVGHLVGEADVRQLLHIGAGLPTMGSTHQVAQRVSPDTRVVYVGRDDGVVDHARRLLRQQPRSPTAYVQGELSDPDQVLRDAAATLDLSRPVGLLLFGGLHFVPGEEDPAGLVRLLVDAVPSGSWVAFGHLAPHELAGPMDAALELMLPGWGAQVVRRGRAEVTALLGEGLEVVPPGVVVPGEWRPESPAEQAAAPAMWCAVARKP</sequence>